<evidence type="ECO:0000313" key="1">
    <source>
        <dbReference type="EMBL" id="NHN33424.1"/>
    </source>
</evidence>
<reference evidence="1" key="1">
    <citation type="submission" date="2020-03" db="EMBL/GenBank/DDBJ databases">
        <title>Draft sequencing of Paenibacilllus sp. S3N08.</title>
        <authorList>
            <person name="Kim D.-U."/>
        </authorList>
    </citation>
    <scope>NUCLEOTIDE SEQUENCE</scope>
    <source>
        <strain evidence="1">S3N08</strain>
    </source>
</reference>
<accession>A0ABX0JDT8</accession>
<name>A0ABX0JDT8_9BACL</name>
<protein>
    <recommendedName>
        <fullName evidence="3">Cyclic lactone autoinducer peptide</fullName>
    </recommendedName>
</protein>
<dbReference type="Proteomes" id="UP001165962">
    <property type="component" value="Unassembled WGS sequence"/>
</dbReference>
<dbReference type="RefSeq" id="WP_166153737.1">
    <property type="nucleotide sequence ID" value="NZ_JAAOIW010000012.1"/>
</dbReference>
<dbReference type="EMBL" id="JAAOIW010000012">
    <property type="protein sequence ID" value="NHN33424.1"/>
    <property type="molecule type" value="Genomic_DNA"/>
</dbReference>
<comment type="caution">
    <text evidence="1">The sequence shown here is derived from an EMBL/GenBank/DDBJ whole genome shotgun (WGS) entry which is preliminary data.</text>
</comment>
<evidence type="ECO:0008006" key="3">
    <source>
        <dbReference type="Google" id="ProtNLM"/>
    </source>
</evidence>
<evidence type="ECO:0000313" key="2">
    <source>
        <dbReference type="Proteomes" id="UP001165962"/>
    </source>
</evidence>
<proteinExistence type="predicted"/>
<sequence>MSRSRLEATSLIRRFKEAVAAACNFGCFTRNCRQRLPDSLQAEALKAFKLQG</sequence>
<keyword evidence="2" id="KW-1185">Reference proteome</keyword>
<gene>
    <name evidence="1" type="ORF">G9U52_26785</name>
</gene>
<organism evidence="1 2">
    <name type="scientific">Paenibacillus agricola</name>
    <dbReference type="NCBI Taxonomy" id="2716264"/>
    <lineage>
        <taxon>Bacteria</taxon>
        <taxon>Bacillati</taxon>
        <taxon>Bacillota</taxon>
        <taxon>Bacilli</taxon>
        <taxon>Bacillales</taxon>
        <taxon>Paenibacillaceae</taxon>
        <taxon>Paenibacillus</taxon>
    </lineage>
</organism>